<evidence type="ECO:0000313" key="2">
    <source>
        <dbReference type="Proteomes" id="UP000636505"/>
    </source>
</evidence>
<sequence>MNSLTSAPLDRYADALKTVETAEQPQPEAVLALLLALDELQVELATGQLPQAHLLQVVELDERLRGQRDRVAQALPLADWRTSLNIADSAWWWQLEPPPHRLDRFDWVWNALTVTSLTASASLVVEISSKFLVVTPGLLGSVAVVGQIAQTHRDWQ</sequence>
<protein>
    <submittedName>
        <fullName evidence="1">Uncharacterized protein</fullName>
    </submittedName>
</protein>
<evidence type="ECO:0000313" key="1">
    <source>
        <dbReference type="EMBL" id="MBE9080117.1"/>
    </source>
</evidence>
<name>A0A8J7A9Y3_9CYAN</name>
<dbReference type="RefSeq" id="WP_193911750.1">
    <property type="nucleotide sequence ID" value="NZ_JADEXG010000085.1"/>
</dbReference>
<dbReference type="AlphaFoldDB" id="A0A8J7A9Y3"/>
<reference evidence="1" key="1">
    <citation type="submission" date="2020-10" db="EMBL/GenBank/DDBJ databases">
        <authorList>
            <person name="Castelo-Branco R."/>
            <person name="Eusebio N."/>
            <person name="Adriana R."/>
            <person name="Vieira A."/>
            <person name="Brugerolle De Fraissinette N."/>
            <person name="Rezende De Castro R."/>
            <person name="Schneider M.P."/>
            <person name="Vasconcelos V."/>
            <person name="Leao P.N."/>
        </authorList>
    </citation>
    <scope>NUCLEOTIDE SEQUENCE</scope>
    <source>
        <strain evidence="1">LEGE 07310</strain>
    </source>
</reference>
<keyword evidence="2" id="KW-1185">Reference proteome</keyword>
<comment type="caution">
    <text evidence="1">The sequence shown here is derived from an EMBL/GenBank/DDBJ whole genome shotgun (WGS) entry which is preliminary data.</text>
</comment>
<organism evidence="1 2">
    <name type="scientific">Vasconcelosia minhoensis LEGE 07310</name>
    <dbReference type="NCBI Taxonomy" id="915328"/>
    <lineage>
        <taxon>Bacteria</taxon>
        <taxon>Bacillati</taxon>
        <taxon>Cyanobacteriota</taxon>
        <taxon>Cyanophyceae</taxon>
        <taxon>Nodosilineales</taxon>
        <taxon>Cymatolegaceae</taxon>
        <taxon>Vasconcelosia</taxon>
        <taxon>Vasconcelosia minhoensis</taxon>
    </lineage>
</organism>
<dbReference type="EMBL" id="JADEXG010000085">
    <property type="protein sequence ID" value="MBE9080117.1"/>
    <property type="molecule type" value="Genomic_DNA"/>
</dbReference>
<dbReference type="Proteomes" id="UP000636505">
    <property type="component" value="Unassembled WGS sequence"/>
</dbReference>
<proteinExistence type="predicted"/>
<gene>
    <name evidence="1" type="ORF">IQ241_22960</name>
</gene>
<accession>A0A8J7A9Y3</accession>